<organism evidence="4 5">
    <name type="scientific">Catenibacillus scindens</name>
    <dbReference type="NCBI Taxonomy" id="673271"/>
    <lineage>
        <taxon>Bacteria</taxon>
        <taxon>Bacillati</taxon>
        <taxon>Bacillota</taxon>
        <taxon>Clostridia</taxon>
        <taxon>Lachnospirales</taxon>
        <taxon>Lachnospiraceae</taxon>
        <taxon>Catenibacillus</taxon>
    </lineage>
</organism>
<name>A0A7W8M444_9FIRM</name>
<evidence type="ECO:0000313" key="4">
    <source>
        <dbReference type="EMBL" id="MBB5263212.1"/>
    </source>
</evidence>
<dbReference type="Gene3D" id="1.10.3130.20">
    <property type="entry name" value="Phycobilisome linker domain"/>
    <property type="match status" value="2"/>
</dbReference>
<dbReference type="CDD" id="cd02696">
    <property type="entry name" value="MurNAc-LAA"/>
    <property type="match status" value="1"/>
</dbReference>
<evidence type="ECO:0000256" key="1">
    <source>
        <dbReference type="ARBA" id="ARBA00022801"/>
    </source>
</evidence>
<dbReference type="InterPro" id="IPR025282">
    <property type="entry name" value="DUF4214"/>
</dbReference>
<dbReference type="InterPro" id="IPR038255">
    <property type="entry name" value="PBS_linker_sf"/>
</dbReference>
<dbReference type="PANTHER" id="PTHR30404:SF0">
    <property type="entry name" value="N-ACETYLMURAMOYL-L-ALANINE AMIDASE AMIC"/>
    <property type="match status" value="1"/>
</dbReference>
<accession>A0A7W8M444</accession>
<feature type="chain" id="PRO_5031368436" evidence="2">
    <location>
        <begin position="26"/>
        <end position="502"/>
    </location>
</feature>
<dbReference type="SMART" id="SM00646">
    <property type="entry name" value="Ami_3"/>
    <property type="match status" value="1"/>
</dbReference>
<dbReference type="InterPro" id="IPR002508">
    <property type="entry name" value="MurNAc-LAA_cat"/>
</dbReference>
<gene>
    <name evidence="4" type="ORF">HNP82_000306</name>
</gene>
<keyword evidence="2" id="KW-0732">Signal</keyword>
<evidence type="ECO:0000256" key="2">
    <source>
        <dbReference type="SAM" id="SignalP"/>
    </source>
</evidence>
<evidence type="ECO:0000259" key="3">
    <source>
        <dbReference type="SMART" id="SM00646"/>
    </source>
</evidence>
<comment type="caution">
    <text evidence="4">The sequence shown here is derived from an EMBL/GenBank/DDBJ whole genome shotgun (WGS) entry which is preliminary data.</text>
</comment>
<keyword evidence="5" id="KW-1185">Reference proteome</keyword>
<feature type="signal peptide" evidence="2">
    <location>
        <begin position="1"/>
        <end position="25"/>
    </location>
</feature>
<dbReference type="PANTHER" id="PTHR30404">
    <property type="entry name" value="N-ACETYLMURAMOYL-L-ALANINE AMIDASE"/>
    <property type="match status" value="1"/>
</dbReference>
<proteinExistence type="predicted"/>
<dbReference type="AlphaFoldDB" id="A0A7W8M444"/>
<sequence>MKIKKRILTILIVFAMCIGCLPVYAEDNSTYSDSAETSAPAETSDPVEAFVERLYTNILQRDPDADGLQDWTNVLKSGQEQGARVAQGFIESPEFMSRSLTDTEYLTILYHTFLDREADAAGLAAWQQVLNDGLSRLHVFKGFVESDEFTAICADYGIIRGNASLTAPMDQNEGVTRFIVRCYRLCLGREVDQDGLNSWCSQLLNGANTAKDVAYGFVFSDEFQSKNLSDEDYIKVLYRVFMDREADSAGLSDWLSMMDNGASREDIFNGFADSPEFARLCEEMNLPEPPLRIVLDPGHDDICARNHPDLGFNEQDLNQKIALACRDELMTYEGVQVFLTREDGSCPDNGIGSDDVTGRTAYAASVQGDVFISLHNNASGLGYPSSANGACAFVSVHSGYAEESKALAQSILDELTSSVDLRNLGVMTRTDLSKGRYPDGNVKDFYYLISSSVERGFPGIIIEHAFMDNPHDNALLKNDEQLKAMGIADATGIARYYNLTKR</sequence>
<dbReference type="RefSeq" id="WP_183770704.1">
    <property type="nucleotide sequence ID" value="NZ_JACHFW010000001.1"/>
</dbReference>
<reference evidence="4 5" key="1">
    <citation type="submission" date="2020-08" db="EMBL/GenBank/DDBJ databases">
        <title>Genomic Encyclopedia of Type Strains, Phase IV (KMG-IV): sequencing the most valuable type-strain genomes for metagenomic binning, comparative biology and taxonomic classification.</title>
        <authorList>
            <person name="Goeker M."/>
        </authorList>
    </citation>
    <scope>NUCLEOTIDE SEQUENCE [LARGE SCALE GENOMIC DNA]</scope>
    <source>
        <strain evidence="4 5">DSM 106146</strain>
    </source>
</reference>
<keyword evidence="1" id="KW-0378">Hydrolase</keyword>
<feature type="domain" description="MurNAc-LAA" evidence="3">
    <location>
        <begin position="360"/>
        <end position="494"/>
    </location>
</feature>
<protein>
    <submittedName>
        <fullName evidence="4">N-acetylmuramoyl-L-alanine amidase</fullName>
    </submittedName>
</protein>
<dbReference type="Proteomes" id="UP000543642">
    <property type="component" value="Unassembled WGS sequence"/>
</dbReference>
<dbReference type="Pfam" id="PF01520">
    <property type="entry name" value="Amidase_3"/>
    <property type="match status" value="1"/>
</dbReference>
<dbReference type="InterPro" id="IPR050695">
    <property type="entry name" value="N-acetylmuramoyl_amidase_3"/>
</dbReference>
<evidence type="ECO:0000313" key="5">
    <source>
        <dbReference type="Proteomes" id="UP000543642"/>
    </source>
</evidence>
<dbReference type="Gene3D" id="3.40.630.40">
    <property type="entry name" value="Zn-dependent exopeptidases"/>
    <property type="match status" value="1"/>
</dbReference>
<dbReference type="GO" id="GO:0009253">
    <property type="term" value="P:peptidoglycan catabolic process"/>
    <property type="evidence" value="ECO:0007669"/>
    <property type="project" value="InterPro"/>
</dbReference>
<dbReference type="SUPFAM" id="SSF53187">
    <property type="entry name" value="Zn-dependent exopeptidases"/>
    <property type="match status" value="1"/>
</dbReference>
<dbReference type="GO" id="GO:0008745">
    <property type="term" value="F:N-acetylmuramoyl-L-alanine amidase activity"/>
    <property type="evidence" value="ECO:0007669"/>
    <property type="project" value="InterPro"/>
</dbReference>
<dbReference type="GO" id="GO:0030288">
    <property type="term" value="C:outer membrane-bounded periplasmic space"/>
    <property type="evidence" value="ECO:0007669"/>
    <property type="project" value="TreeGrafter"/>
</dbReference>
<dbReference type="EMBL" id="JACHFW010000001">
    <property type="protein sequence ID" value="MBB5263212.1"/>
    <property type="molecule type" value="Genomic_DNA"/>
</dbReference>
<dbReference type="Pfam" id="PF13946">
    <property type="entry name" value="DUF4214"/>
    <property type="match status" value="2"/>
</dbReference>